<sequence>MMRTYTWLFLLVIFTAFDRINNSKNDDSKSELESDMQTVANAVLKFIRKSNGNSNRRNHKHHHKKRNLVNPHGVDVFLSNGSLCLGINEDDGKGNSPLVCFNISNIIQDYIEKNKNKDAPLEKSVDVTRKNINPKHKASAHIIDGDNGAAETGSDLGNYNYDSDHTDVEYFDTDNCGLFGCGRDNSWRTAPEKIWQGVKSGLEDWALRNSSSKARSVAVGRPYSDKIFGAGFF</sequence>
<keyword evidence="3" id="KW-1185">Reference proteome</keyword>
<gene>
    <name evidence="2" type="ORF">ILUMI_04504</name>
</gene>
<keyword evidence="1" id="KW-0732">Signal</keyword>
<comment type="caution">
    <text evidence="2">The sequence shown here is derived from an EMBL/GenBank/DDBJ whole genome shotgun (WGS) entry which is preliminary data.</text>
</comment>
<reference evidence="2" key="1">
    <citation type="submission" date="2019-08" db="EMBL/GenBank/DDBJ databases">
        <title>The genome of the North American firefly Photinus pyralis.</title>
        <authorList>
            <consortium name="Photinus pyralis genome working group"/>
            <person name="Fallon T.R."/>
            <person name="Sander Lower S.E."/>
            <person name="Weng J.-K."/>
        </authorList>
    </citation>
    <scope>NUCLEOTIDE SEQUENCE</scope>
    <source>
        <strain evidence="2">TRF0915ILg1</strain>
        <tissue evidence="2">Whole body</tissue>
    </source>
</reference>
<feature type="signal peptide" evidence="1">
    <location>
        <begin position="1"/>
        <end position="22"/>
    </location>
</feature>
<proteinExistence type="predicted"/>
<protein>
    <submittedName>
        <fullName evidence="2">Uncharacterized protein</fullName>
    </submittedName>
</protein>
<dbReference type="AlphaFoldDB" id="A0A8K0DCS9"/>
<accession>A0A8K0DCS9</accession>
<dbReference type="Proteomes" id="UP000801492">
    <property type="component" value="Unassembled WGS sequence"/>
</dbReference>
<feature type="chain" id="PRO_5035445209" evidence="1">
    <location>
        <begin position="23"/>
        <end position="233"/>
    </location>
</feature>
<evidence type="ECO:0000256" key="1">
    <source>
        <dbReference type="SAM" id="SignalP"/>
    </source>
</evidence>
<evidence type="ECO:0000313" key="3">
    <source>
        <dbReference type="Proteomes" id="UP000801492"/>
    </source>
</evidence>
<organism evidence="2 3">
    <name type="scientific">Ignelater luminosus</name>
    <name type="common">Cucubano</name>
    <name type="synonym">Pyrophorus luminosus</name>
    <dbReference type="NCBI Taxonomy" id="2038154"/>
    <lineage>
        <taxon>Eukaryota</taxon>
        <taxon>Metazoa</taxon>
        <taxon>Ecdysozoa</taxon>
        <taxon>Arthropoda</taxon>
        <taxon>Hexapoda</taxon>
        <taxon>Insecta</taxon>
        <taxon>Pterygota</taxon>
        <taxon>Neoptera</taxon>
        <taxon>Endopterygota</taxon>
        <taxon>Coleoptera</taxon>
        <taxon>Polyphaga</taxon>
        <taxon>Elateriformia</taxon>
        <taxon>Elateroidea</taxon>
        <taxon>Elateridae</taxon>
        <taxon>Agrypninae</taxon>
        <taxon>Pyrophorini</taxon>
        <taxon>Ignelater</taxon>
    </lineage>
</organism>
<name>A0A8K0DCS9_IGNLU</name>
<dbReference type="EMBL" id="VTPC01001511">
    <property type="protein sequence ID" value="KAF2901691.1"/>
    <property type="molecule type" value="Genomic_DNA"/>
</dbReference>
<evidence type="ECO:0000313" key="2">
    <source>
        <dbReference type="EMBL" id="KAF2901691.1"/>
    </source>
</evidence>